<dbReference type="InterPro" id="IPR019576">
    <property type="entry name" value="Pyridoxamine_oxidase_dimer_C"/>
</dbReference>
<feature type="domain" description="Pyridoxamine 5'-phosphate oxidase N-terminal" evidence="10">
    <location>
        <begin position="84"/>
        <end position="206"/>
    </location>
</feature>
<keyword evidence="3 7" id="KW-0285">Flavoprotein</keyword>
<sequence length="262" mass="29699">MARNARVARHSGARHAHLAANRHARTLADSSLYCVAVPNRNRPATIVVTQTLSLADLRKNYALGSLSETDVAPSPFDQFRLWFEQALAAQLPEPNAMTLATVTPDGRPDARIVLIKGADERGFTFFTNYESRKGQELAATPYACLLFHWIELERQVRIEGRVDKVSEAESDAYYHSRPVGSRLGAWASVQSAEVADRSIIEQREAEFRRQFGDNPPRPPHWGGYRLVPESMEFWQGRESRLHDRIKYFRLADGSWRVARLSP</sequence>
<evidence type="ECO:0000256" key="2">
    <source>
        <dbReference type="ARBA" id="ARBA00011738"/>
    </source>
</evidence>
<dbReference type="NCBIfam" id="TIGR00558">
    <property type="entry name" value="pdxH"/>
    <property type="match status" value="1"/>
</dbReference>
<feature type="binding site" evidence="7 9">
    <location>
        <begin position="111"/>
        <end position="116"/>
    </location>
    <ligand>
        <name>FMN</name>
        <dbReference type="ChEBI" id="CHEBI:58210"/>
    </ligand>
</feature>
<feature type="binding site" evidence="7 8">
    <location>
        <position position="116"/>
    </location>
    <ligand>
        <name>substrate</name>
    </ligand>
</feature>
<comment type="catalytic activity">
    <reaction evidence="7">
        <text>pyridoxine 5'-phosphate + O2 = pyridoxal 5'-phosphate + H2O2</text>
        <dbReference type="Rhea" id="RHEA:15149"/>
        <dbReference type="ChEBI" id="CHEBI:15379"/>
        <dbReference type="ChEBI" id="CHEBI:16240"/>
        <dbReference type="ChEBI" id="CHEBI:58589"/>
        <dbReference type="ChEBI" id="CHEBI:597326"/>
        <dbReference type="EC" id="1.4.3.5"/>
    </reaction>
</comment>
<dbReference type="AlphaFoldDB" id="A0A5E4XB45"/>
<dbReference type="GO" id="GO:0004733">
    <property type="term" value="F:pyridoxamine phosphate oxidase activity"/>
    <property type="evidence" value="ECO:0007669"/>
    <property type="project" value="UniProtKB-UniRule"/>
</dbReference>
<dbReference type="Pfam" id="PF01243">
    <property type="entry name" value="PNPOx_N"/>
    <property type="match status" value="1"/>
</dbReference>
<name>A0A5E4XB45_9BURK</name>
<dbReference type="PROSITE" id="PS01064">
    <property type="entry name" value="PYRIDOX_OXIDASE"/>
    <property type="match status" value="1"/>
</dbReference>
<dbReference type="FunFam" id="2.30.110.10:FF:000020">
    <property type="entry name" value="PNPO isoform 11"/>
    <property type="match status" value="1"/>
</dbReference>
<dbReference type="EC" id="1.4.3.5" evidence="7"/>
<comment type="function">
    <text evidence="7">Catalyzes the oxidation of either pyridoxine 5'-phosphate (PNP) or pyridoxamine 5'-phosphate (PMP) into pyridoxal 5'-phosphate (PLP).</text>
</comment>
<dbReference type="InterPro" id="IPR019740">
    <property type="entry name" value="Pyridox_Oxase_CS"/>
</dbReference>
<feature type="domain" description="Pyridoxine 5'-phosphate oxidase dimerisation C-terminal" evidence="11">
    <location>
        <begin position="221"/>
        <end position="262"/>
    </location>
</feature>
<dbReference type="UniPathway" id="UPA01068">
    <property type="reaction ID" value="UER00304"/>
</dbReference>
<dbReference type="PANTHER" id="PTHR10851">
    <property type="entry name" value="PYRIDOXINE-5-PHOSPHATE OXIDASE"/>
    <property type="match status" value="1"/>
</dbReference>
<dbReference type="GO" id="GO:0010181">
    <property type="term" value="F:FMN binding"/>
    <property type="evidence" value="ECO:0007669"/>
    <property type="project" value="UniProtKB-UniRule"/>
</dbReference>
<comment type="catalytic activity">
    <reaction evidence="7">
        <text>pyridoxamine 5'-phosphate + O2 + H2O = pyridoxal 5'-phosphate + H2O2 + NH4(+)</text>
        <dbReference type="Rhea" id="RHEA:15817"/>
        <dbReference type="ChEBI" id="CHEBI:15377"/>
        <dbReference type="ChEBI" id="CHEBI:15379"/>
        <dbReference type="ChEBI" id="CHEBI:16240"/>
        <dbReference type="ChEBI" id="CHEBI:28938"/>
        <dbReference type="ChEBI" id="CHEBI:58451"/>
        <dbReference type="ChEBI" id="CHEBI:597326"/>
        <dbReference type="EC" id="1.4.3.5"/>
    </reaction>
</comment>
<dbReference type="InterPro" id="IPR000659">
    <property type="entry name" value="Pyridox_Oxase"/>
</dbReference>
<dbReference type="EMBL" id="CABPSC010000017">
    <property type="protein sequence ID" value="VVE33517.1"/>
    <property type="molecule type" value="Genomic_DNA"/>
</dbReference>
<dbReference type="PANTHER" id="PTHR10851:SF0">
    <property type="entry name" value="PYRIDOXINE-5'-PHOSPHATE OXIDASE"/>
    <property type="match status" value="1"/>
</dbReference>
<proteinExistence type="inferred from homology"/>
<feature type="binding site" evidence="7 8">
    <location>
        <position position="181"/>
    </location>
    <ligand>
        <name>substrate</name>
    </ligand>
</feature>
<protein>
    <recommendedName>
        <fullName evidence="7">Pyridoxine/pyridoxamine 5'-phosphate oxidase</fullName>
        <ecNumber evidence="7">1.4.3.5</ecNumber>
    </recommendedName>
    <alternativeName>
        <fullName evidence="7">PNP/PMP oxidase</fullName>
        <shortName evidence="7">PNPOx</shortName>
    </alternativeName>
    <alternativeName>
        <fullName evidence="7">Pyridoxal 5'-phosphate synthase</fullName>
    </alternativeName>
</protein>
<evidence type="ECO:0000313" key="13">
    <source>
        <dbReference type="Proteomes" id="UP000367825"/>
    </source>
</evidence>
<evidence type="ECO:0000256" key="5">
    <source>
        <dbReference type="ARBA" id="ARBA00023002"/>
    </source>
</evidence>
<feature type="binding site" evidence="7 8">
    <location>
        <position position="177"/>
    </location>
    <ligand>
        <name>substrate</name>
    </ligand>
</feature>
<feature type="binding site" evidence="7 8">
    <location>
        <begin position="240"/>
        <end position="242"/>
    </location>
    <ligand>
        <name>substrate</name>
    </ligand>
</feature>
<feature type="binding site" evidence="8">
    <location>
        <begin position="58"/>
        <end position="61"/>
    </location>
    <ligand>
        <name>substrate</name>
    </ligand>
</feature>
<gene>
    <name evidence="7 12" type="primary">pdxH</name>
    <name evidence="12" type="ORF">PNO31109_03763</name>
</gene>
<feature type="binding site" evidence="7 9">
    <location>
        <position position="132"/>
    </location>
    <ligand>
        <name>FMN</name>
        <dbReference type="ChEBI" id="CHEBI:58210"/>
    </ligand>
</feature>
<dbReference type="Proteomes" id="UP000367825">
    <property type="component" value="Unassembled WGS sequence"/>
</dbReference>
<dbReference type="InterPro" id="IPR011576">
    <property type="entry name" value="Pyridox_Oxase_N"/>
</dbReference>
<comment type="subunit">
    <text evidence="2 7">Homodimer.</text>
</comment>
<accession>A0A5E4XB45</accession>
<comment type="pathway">
    <text evidence="7">Cofactor metabolism; pyridoxal 5'-phosphate salvage; pyridoxal 5'-phosphate from pyridoxine 5'-phosphate: step 1/1.</text>
</comment>
<evidence type="ECO:0000256" key="1">
    <source>
        <dbReference type="ARBA" id="ARBA00007301"/>
    </source>
</evidence>
<evidence type="ECO:0000256" key="6">
    <source>
        <dbReference type="ARBA" id="ARBA00023096"/>
    </source>
</evidence>
<feature type="binding site" evidence="7 9">
    <location>
        <position position="133"/>
    </location>
    <ligand>
        <name>FMN</name>
        <dbReference type="ChEBI" id="CHEBI:58210"/>
    </ligand>
</feature>
<keyword evidence="6 7" id="KW-0664">Pyridoxine biosynthesis</keyword>
<feature type="binding site" evidence="7 9">
    <location>
        <position position="234"/>
    </location>
    <ligand>
        <name>FMN</name>
        <dbReference type="ChEBI" id="CHEBI:58210"/>
    </ligand>
</feature>
<feature type="binding site" evidence="7 8">
    <location>
        <position position="173"/>
    </location>
    <ligand>
        <name>substrate</name>
    </ligand>
</feature>
<evidence type="ECO:0000256" key="7">
    <source>
        <dbReference type="HAMAP-Rule" id="MF_01629"/>
    </source>
</evidence>
<dbReference type="HAMAP" id="MF_01629">
    <property type="entry name" value="PdxH"/>
    <property type="match status" value="1"/>
</dbReference>
<dbReference type="Pfam" id="PF10590">
    <property type="entry name" value="PNP_phzG_C"/>
    <property type="match status" value="1"/>
</dbReference>
<feature type="binding site" evidence="7 9">
    <location>
        <position position="244"/>
    </location>
    <ligand>
        <name>FMN</name>
        <dbReference type="ChEBI" id="CHEBI:58210"/>
    </ligand>
</feature>
<dbReference type="GO" id="GO:0008615">
    <property type="term" value="P:pyridoxine biosynthetic process"/>
    <property type="evidence" value="ECO:0007669"/>
    <property type="project" value="UniProtKB-UniRule"/>
</dbReference>
<dbReference type="Gene3D" id="2.30.110.10">
    <property type="entry name" value="Electron Transport, Fmn-binding Protein, Chain A"/>
    <property type="match status" value="1"/>
</dbReference>
<evidence type="ECO:0000256" key="9">
    <source>
        <dbReference type="PIRSR" id="PIRSR000190-2"/>
    </source>
</evidence>
<comment type="cofactor">
    <cofactor evidence="7 9">
        <name>FMN</name>
        <dbReference type="ChEBI" id="CHEBI:58210"/>
    </cofactor>
    <text evidence="7 9">Binds 1 FMN per subunit.</text>
</comment>
<evidence type="ECO:0000256" key="8">
    <source>
        <dbReference type="PIRSR" id="PIRSR000190-1"/>
    </source>
</evidence>
<feature type="binding site" evidence="7 9">
    <location>
        <position position="155"/>
    </location>
    <ligand>
        <name>FMN</name>
        <dbReference type="ChEBI" id="CHEBI:58210"/>
    </ligand>
</feature>
<keyword evidence="13" id="KW-1185">Reference proteome</keyword>
<dbReference type="NCBIfam" id="NF004231">
    <property type="entry name" value="PRK05679.1"/>
    <property type="match status" value="1"/>
</dbReference>
<keyword evidence="5 7" id="KW-0560">Oxidoreductase</keyword>
<feature type="binding site" evidence="7 9">
    <location>
        <begin position="190"/>
        <end position="191"/>
    </location>
    <ligand>
        <name>FMN</name>
        <dbReference type="ChEBI" id="CHEBI:58210"/>
    </ligand>
</feature>
<evidence type="ECO:0000313" key="12">
    <source>
        <dbReference type="EMBL" id="VVE33517.1"/>
    </source>
</evidence>
<comment type="pathway">
    <text evidence="7">Cofactor metabolism; pyridoxal 5'-phosphate salvage; pyridoxal 5'-phosphate from pyridoxamine 5'-phosphate: step 1/1.</text>
</comment>
<evidence type="ECO:0000256" key="3">
    <source>
        <dbReference type="ARBA" id="ARBA00022630"/>
    </source>
</evidence>
<evidence type="ECO:0000256" key="4">
    <source>
        <dbReference type="ARBA" id="ARBA00022643"/>
    </source>
</evidence>
<dbReference type="InterPro" id="IPR012349">
    <property type="entry name" value="Split_barrel_FMN-bd"/>
</dbReference>
<keyword evidence="4 7" id="KW-0288">FMN</keyword>
<dbReference type="PIRSF" id="PIRSF000190">
    <property type="entry name" value="Pyd_amn-ph_oxd"/>
    <property type="match status" value="1"/>
</dbReference>
<feature type="binding site" evidence="7 9">
    <location>
        <begin position="126"/>
        <end position="127"/>
    </location>
    <ligand>
        <name>FMN</name>
        <dbReference type="ChEBI" id="CHEBI:58210"/>
    </ligand>
</feature>
<reference evidence="12 13" key="1">
    <citation type="submission" date="2019-08" db="EMBL/GenBank/DDBJ databases">
        <authorList>
            <person name="Peeters C."/>
        </authorList>
    </citation>
    <scope>NUCLEOTIDE SEQUENCE [LARGE SCALE GENOMIC DNA]</scope>
    <source>
        <strain evidence="12 13">LMG 31109</strain>
    </source>
</reference>
<dbReference type="SUPFAM" id="SSF50475">
    <property type="entry name" value="FMN-binding split barrel"/>
    <property type="match status" value="1"/>
</dbReference>
<evidence type="ECO:0000259" key="10">
    <source>
        <dbReference type="Pfam" id="PF01243"/>
    </source>
</evidence>
<comment type="similarity">
    <text evidence="1 7">Belongs to the pyridoxamine 5'-phosphate oxidase family.</text>
</comment>
<evidence type="ECO:0000259" key="11">
    <source>
        <dbReference type="Pfam" id="PF10590"/>
    </source>
</evidence>
<organism evidence="12 13">
    <name type="scientific">Pandoraea nosoerga</name>
    <dbReference type="NCBI Taxonomy" id="2508296"/>
    <lineage>
        <taxon>Bacteria</taxon>
        <taxon>Pseudomonadati</taxon>
        <taxon>Pseudomonadota</taxon>
        <taxon>Betaproteobacteria</taxon>
        <taxon>Burkholderiales</taxon>
        <taxon>Burkholderiaceae</taxon>
        <taxon>Pandoraea</taxon>
    </lineage>
</organism>